<evidence type="ECO:0000256" key="8">
    <source>
        <dbReference type="SAM" id="Phobius"/>
    </source>
</evidence>
<dbReference type="Pfam" id="PF01594">
    <property type="entry name" value="AI-2E_transport"/>
    <property type="match status" value="1"/>
</dbReference>
<evidence type="ECO:0000256" key="1">
    <source>
        <dbReference type="ARBA" id="ARBA00004651"/>
    </source>
</evidence>
<sequence>MPQGKWFRIGYGIIVVLLIAYLASKVDYLYDPIVKVLAALFLPLLISGVFYYLFRPFVRLLSSKLPMWLAILLVYIGAVGLLYLFFWMIWPPIQEQSINLVNNFPQIVKSIQSWLETVQQHEWFRQIEQKNTLSTENLTNKLTGSMDGILNSVIGSVSSLFNLVMSFVFLLSLVPFMIYYLLSEGDKFPHLVLRMFPERYHREVSGALKEIDASIGSFILSKVLTSLLIGGLTFIGYLLIDLPYPLLFGLIAAITNFIPYIGPLIAFVPTAIVALTVSPMTVLLVGVVLIVSNQIESNVIGPRIIGKQMHVHPLTVMLLVIGASAIIGPFGMIFVVPVYAIIKIIAIRTYKFRKLNHIPPKDPLHFTSDEHRES</sequence>
<evidence type="ECO:0000256" key="4">
    <source>
        <dbReference type="ARBA" id="ARBA00022475"/>
    </source>
</evidence>
<accession>A0A6C0FWF9</accession>
<dbReference type="PANTHER" id="PTHR21716:SF53">
    <property type="entry name" value="PERMEASE PERM-RELATED"/>
    <property type="match status" value="1"/>
</dbReference>
<dbReference type="GO" id="GO:0055085">
    <property type="term" value="P:transmembrane transport"/>
    <property type="evidence" value="ECO:0007669"/>
    <property type="project" value="TreeGrafter"/>
</dbReference>
<dbReference type="PANTHER" id="PTHR21716">
    <property type="entry name" value="TRANSMEMBRANE PROTEIN"/>
    <property type="match status" value="1"/>
</dbReference>
<keyword evidence="5 8" id="KW-0812">Transmembrane</keyword>
<dbReference type="KEGG" id="plyc:GXP70_07425"/>
<evidence type="ECO:0000256" key="6">
    <source>
        <dbReference type="ARBA" id="ARBA00022989"/>
    </source>
</evidence>
<dbReference type="AlphaFoldDB" id="A0A6C0FWF9"/>
<proteinExistence type="inferred from homology"/>
<evidence type="ECO:0000256" key="7">
    <source>
        <dbReference type="ARBA" id="ARBA00023136"/>
    </source>
</evidence>
<evidence type="ECO:0000256" key="2">
    <source>
        <dbReference type="ARBA" id="ARBA00009773"/>
    </source>
</evidence>
<keyword evidence="7 8" id="KW-0472">Membrane</keyword>
<name>A0A6C0FWF9_9BACL</name>
<evidence type="ECO:0000313" key="9">
    <source>
        <dbReference type="EMBL" id="QHT59801.1"/>
    </source>
</evidence>
<evidence type="ECO:0000256" key="5">
    <source>
        <dbReference type="ARBA" id="ARBA00022692"/>
    </source>
</evidence>
<comment type="similarity">
    <text evidence="2">Belongs to the autoinducer-2 exporter (AI-2E) (TC 2.A.86) family.</text>
</comment>
<reference evidence="9 10" key="1">
    <citation type="submission" date="2020-01" db="EMBL/GenBank/DDBJ databases">
        <title>Paenibacillus sp. nov., isolated from tomato rhizosphere.</title>
        <authorList>
            <person name="Weon H.-Y."/>
            <person name="Lee S.A."/>
        </authorList>
    </citation>
    <scope>NUCLEOTIDE SEQUENCE [LARGE SCALE GENOMIC DNA]</scope>
    <source>
        <strain evidence="9 10">12200R-189</strain>
    </source>
</reference>
<feature type="transmembrane region" description="Helical" evidence="8">
    <location>
        <begin position="66"/>
        <end position="90"/>
    </location>
</feature>
<evidence type="ECO:0000256" key="3">
    <source>
        <dbReference type="ARBA" id="ARBA00022448"/>
    </source>
</evidence>
<gene>
    <name evidence="9" type="ORF">GXP70_07425</name>
</gene>
<comment type="subcellular location">
    <subcellularLocation>
        <location evidence="1">Cell membrane</location>
        <topology evidence="1">Multi-pass membrane protein</topology>
    </subcellularLocation>
</comment>
<dbReference type="InterPro" id="IPR002549">
    <property type="entry name" value="AI-2E-like"/>
</dbReference>
<keyword evidence="10" id="KW-1185">Reference proteome</keyword>
<keyword evidence="6 8" id="KW-1133">Transmembrane helix</keyword>
<dbReference type="RefSeq" id="WP_162355867.1">
    <property type="nucleotide sequence ID" value="NZ_CP048209.1"/>
</dbReference>
<feature type="transmembrane region" description="Helical" evidence="8">
    <location>
        <begin position="160"/>
        <end position="182"/>
    </location>
</feature>
<keyword evidence="3" id="KW-0813">Transport</keyword>
<organism evidence="9 10">
    <name type="scientific">Paenibacillus lycopersici</name>
    <dbReference type="NCBI Taxonomy" id="2704462"/>
    <lineage>
        <taxon>Bacteria</taxon>
        <taxon>Bacillati</taxon>
        <taxon>Bacillota</taxon>
        <taxon>Bacilli</taxon>
        <taxon>Bacillales</taxon>
        <taxon>Paenibacillaceae</taxon>
        <taxon>Paenibacillus</taxon>
    </lineage>
</organism>
<protein>
    <submittedName>
        <fullName evidence="9">AI-2E family transporter</fullName>
    </submittedName>
</protein>
<evidence type="ECO:0000313" key="10">
    <source>
        <dbReference type="Proteomes" id="UP000476064"/>
    </source>
</evidence>
<feature type="transmembrane region" description="Helical" evidence="8">
    <location>
        <begin position="272"/>
        <end position="295"/>
    </location>
</feature>
<feature type="transmembrane region" description="Helical" evidence="8">
    <location>
        <begin position="246"/>
        <end position="265"/>
    </location>
</feature>
<dbReference type="Proteomes" id="UP000476064">
    <property type="component" value="Chromosome"/>
</dbReference>
<keyword evidence="4" id="KW-1003">Cell membrane</keyword>
<dbReference type="EMBL" id="CP048209">
    <property type="protein sequence ID" value="QHT59801.1"/>
    <property type="molecule type" value="Genomic_DNA"/>
</dbReference>
<feature type="transmembrane region" description="Helical" evidence="8">
    <location>
        <begin position="7"/>
        <end position="24"/>
    </location>
</feature>
<dbReference type="GO" id="GO:0005886">
    <property type="term" value="C:plasma membrane"/>
    <property type="evidence" value="ECO:0007669"/>
    <property type="project" value="UniProtKB-SubCell"/>
</dbReference>
<feature type="transmembrane region" description="Helical" evidence="8">
    <location>
        <begin position="36"/>
        <end position="54"/>
    </location>
</feature>
<feature type="transmembrane region" description="Helical" evidence="8">
    <location>
        <begin position="315"/>
        <end position="342"/>
    </location>
</feature>
<feature type="transmembrane region" description="Helical" evidence="8">
    <location>
        <begin position="219"/>
        <end position="240"/>
    </location>
</feature>